<dbReference type="PANTHER" id="PTHR43178">
    <property type="entry name" value="DIHYDROLIPOAMIDE ACETYLTRANSFERASE COMPONENT OF PYRUVATE DEHYDROGENASE COMPLEX"/>
    <property type="match status" value="1"/>
</dbReference>
<comment type="cofactor">
    <cofactor evidence="1 10">
        <name>(R)-lipoate</name>
        <dbReference type="ChEBI" id="CHEBI:83088"/>
    </cofactor>
</comment>
<organism evidence="14 15">
    <name type="scientific">Sphingobium jiangsuense</name>
    <dbReference type="NCBI Taxonomy" id="870476"/>
    <lineage>
        <taxon>Bacteria</taxon>
        <taxon>Pseudomonadati</taxon>
        <taxon>Pseudomonadota</taxon>
        <taxon>Alphaproteobacteria</taxon>
        <taxon>Sphingomonadales</taxon>
        <taxon>Sphingomonadaceae</taxon>
        <taxon>Sphingobium</taxon>
    </lineage>
</organism>
<dbReference type="PROSITE" id="PS51826">
    <property type="entry name" value="PSBD"/>
    <property type="match status" value="1"/>
</dbReference>
<evidence type="ECO:0000259" key="12">
    <source>
        <dbReference type="PROSITE" id="PS50968"/>
    </source>
</evidence>
<sequence>MGRFLFRLPDVGEGVAEAEIVAWHVKPGDRVREDQNLADVMTDKATVEMTSPVDGVVAAIHGEIGAMLPVGAVLVELEVEGPGNAGREDAGSIAAPQGKAEEKPAPPPAVEQVEEEAAPAPAPERMPEPAPVKKAEGGPAAPAPPLASPATRRRALELGIALEEVRGTGPGGRIIPDDLDRHAARRAAARPSAPTPAGDEDREGGEEIPITGLRRRIAERMQEASSHIPHIGYVEEIDVTQLEGLRHDLNEHRAPGHPKLTLLPFLIRALARTLPDFPWFNAHYDEEAGVLRTSRAVHVGIATQTPGGLMVPVLRHAEGRTIWDLASEIARLADAARAGRATRGDLSGSTISITSLGALGGLVTTPIINRPEVAIIGPNRIVERPVVEGHFLSVRKMMNLSSSFDHRIVDGHDAARFIRQIKRLIEQPALLFME</sequence>
<evidence type="ECO:0000256" key="7">
    <source>
        <dbReference type="ARBA" id="ARBA00022823"/>
    </source>
</evidence>
<dbReference type="InterPro" id="IPR050743">
    <property type="entry name" value="2-oxoacid_DH_E2_comp"/>
</dbReference>
<dbReference type="SUPFAM" id="SSF51230">
    <property type="entry name" value="Single hybrid motif"/>
    <property type="match status" value="1"/>
</dbReference>
<comment type="caution">
    <text evidence="14">The sequence shown here is derived from an EMBL/GenBank/DDBJ whole genome shotgun (WGS) entry which is preliminary data.</text>
</comment>
<comment type="similarity">
    <text evidence="4 10">Belongs to the 2-oxoacid dehydrogenase family.</text>
</comment>
<dbReference type="PROSITE" id="PS50968">
    <property type="entry name" value="BIOTINYL_LIPOYL"/>
    <property type="match status" value="1"/>
</dbReference>
<dbReference type="Gene3D" id="3.30.559.10">
    <property type="entry name" value="Chloramphenicol acetyltransferase-like domain"/>
    <property type="match status" value="1"/>
</dbReference>
<evidence type="ECO:0000313" key="15">
    <source>
        <dbReference type="Proteomes" id="UP000571950"/>
    </source>
</evidence>
<evidence type="ECO:0000256" key="10">
    <source>
        <dbReference type="RuleBase" id="RU003423"/>
    </source>
</evidence>
<comment type="function">
    <text evidence="2">E2 component of the 2-oxoglutarate dehydrogenase (OGDH) complex which catalyzes the second step in the conversion of 2-oxoglutarate to succinyl-CoA and CO(2).</text>
</comment>
<dbReference type="InterPro" id="IPR004167">
    <property type="entry name" value="PSBD"/>
</dbReference>
<proteinExistence type="inferred from homology"/>
<evidence type="ECO:0000256" key="3">
    <source>
        <dbReference type="ARBA" id="ARBA00005145"/>
    </source>
</evidence>
<keyword evidence="8 10" id="KW-0012">Acyltransferase</keyword>
<evidence type="ECO:0000256" key="2">
    <source>
        <dbReference type="ARBA" id="ARBA00004052"/>
    </source>
</evidence>
<dbReference type="GO" id="GO:0004149">
    <property type="term" value="F:dihydrolipoyllysine-residue succinyltransferase activity"/>
    <property type="evidence" value="ECO:0007669"/>
    <property type="project" value="UniProtKB-EC"/>
</dbReference>
<feature type="region of interest" description="Disordered" evidence="11">
    <location>
        <begin position="183"/>
        <end position="207"/>
    </location>
</feature>
<dbReference type="Pfam" id="PF00198">
    <property type="entry name" value="2-oxoacid_dh"/>
    <property type="match status" value="1"/>
</dbReference>
<evidence type="ECO:0000313" key="14">
    <source>
        <dbReference type="EMBL" id="MBB3924942.1"/>
    </source>
</evidence>
<dbReference type="GO" id="GO:0031405">
    <property type="term" value="F:lipoic acid binding"/>
    <property type="evidence" value="ECO:0007669"/>
    <property type="project" value="TreeGrafter"/>
</dbReference>
<name>A0A7W6FNW2_9SPHN</name>
<dbReference type="Gene3D" id="4.10.320.10">
    <property type="entry name" value="E3-binding domain"/>
    <property type="match status" value="1"/>
</dbReference>
<evidence type="ECO:0000256" key="5">
    <source>
        <dbReference type="ARBA" id="ARBA00011666"/>
    </source>
</evidence>
<evidence type="ECO:0000256" key="6">
    <source>
        <dbReference type="ARBA" id="ARBA00022679"/>
    </source>
</evidence>
<keyword evidence="7 10" id="KW-0450">Lipoyl</keyword>
<dbReference type="AlphaFoldDB" id="A0A7W6FNW2"/>
<evidence type="ECO:0000256" key="4">
    <source>
        <dbReference type="ARBA" id="ARBA00007317"/>
    </source>
</evidence>
<dbReference type="RefSeq" id="WP_188070512.1">
    <property type="nucleotide sequence ID" value="NZ_BSPS01000022.1"/>
</dbReference>
<dbReference type="InterPro" id="IPR023213">
    <property type="entry name" value="CAT-like_dom_sf"/>
</dbReference>
<dbReference type="Proteomes" id="UP000571950">
    <property type="component" value="Unassembled WGS sequence"/>
</dbReference>
<dbReference type="PROSITE" id="PS00189">
    <property type="entry name" value="LIPOYL"/>
    <property type="match status" value="1"/>
</dbReference>
<dbReference type="FunFam" id="3.30.559.10:FF:000007">
    <property type="entry name" value="Dihydrolipoamide acetyltransferase component of pyruvate dehydrogenase complex"/>
    <property type="match status" value="1"/>
</dbReference>
<dbReference type="CDD" id="cd06849">
    <property type="entry name" value="lipoyl_domain"/>
    <property type="match status" value="1"/>
</dbReference>
<dbReference type="EC" id="2.3.1.-" evidence="10"/>
<dbReference type="InterPro" id="IPR036625">
    <property type="entry name" value="E3-bd_dom_sf"/>
</dbReference>
<dbReference type="InterPro" id="IPR011053">
    <property type="entry name" value="Single_hybrid_motif"/>
</dbReference>
<feature type="region of interest" description="Disordered" evidence="11">
    <location>
        <begin position="83"/>
        <end position="150"/>
    </location>
</feature>
<dbReference type="GO" id="GO:0005737">
    <property type="term" value="C:cytoplasm"/>
    <property type="evidence" value="ECO:0007669"/>
    <property type="project" value="TreeGrafter"/>
</dbReference>
<dbReference type="InterPro" id="IPR000089">
    <property type="entry name" value="Biotin_lipoyl"/>
</dbReference>
<evidence type="ECO:0000259" key="13">
    <source>
        <dbReference type="PROSITE" id="PS51826"/>
    </source>
</evidence>
<reference evidence="14 15" key="1">
    <citation type="submission" date="2020-08" db="EMBL/GenBank/DDBJ databases">
        <title>Genomic Encyclopedia of Type Strains, Phase IV (KMG-IV): sequencing the most valuable type-strain genomes for metagenomic binning, comparative biology and taxonomic classification.</title>
        <authorList>
            <person name="Goeker M."/>
        </authorList>
    </citation>
    <scope>NUCLEOTIDE SEQUENCE [LARGE SCALE GENOMIC DNA]</scope>
    <source>
        <strain evidence="14 15">DSM 26189</strain>
    </source>
</reference>
<dbReference type="SUPFAM" id="SSF47005">
    <property type="entry name" value="Peripheral subunit-binding domain of 2-oxo acid dehydrogenase complex"/>
    <property type="match status" value="1"/>
</dbReference>
<keyword evidence="15" id="KW-1185">Reference proteome</keyword>
<evidence type="ECO:0000256" key="9">
    <source>
        <dbReference type="ARBA" id="ARBA00052761"/>
    </source>
</evidence>
<dbReference type="EMBL" id="JACIDT010000002">
    <property type="protein sequence ID" value="MBB3924942.1"/>
    <property type="molecule type" value="Genomic_DNA"/>
</dbReference>
<dbReference type="InterPro" id="IPR003016">
    <property type="entry name" value="2-oxoA_DH_lipoyl-BS"/>
</dbReference>
<feature type="domain" description="Peripheral subunit-binding (PSBD)" evidence="13">
    <location>
        <begin position="146"/>
        <end position="183"/>
    </location>
</feature>
<evidence type="ECO:0000256" key="8">
    <source>
        <dbReference type="ARBA" id="ARBA00023315"/>
    </source>
</evidence>
<evidence type="ECO:0000256" key="1">
    <source>
        <dbReference type="ARBA" id="ARBA00001938"/>
    </source>
</evidence>
<gene>
    <name evidence="14" type="ORF">GGR43_000643</name>
</gene>
<dbReference type="Gene3D" id="2.40.50.100">
    <property type="match status" value="1"/>
</dbReference>
<comment type="catalytic activity">
    <reaction evidence="9">
        <text>N(6)-[(R)-dihydrolipoyl]-L-lysyl-[protein] + succinyl-CoA = N(6)-[(R)-S(8)-succinyldihydrolipoyl]-L-lysyl-[protein] + CoA</text>
        <dbReference type="Rhea" id="RHEA:15213"/>
        <dbReference type="Rhea" id="RHEA-COMP:10475"/>
        <dbReference type="Rhea" id="RHEA-COMP:20092"/>
        <dbReference type="ChEBI" id="CHEBI:57287"/>
        <dbReference type="ChEBI" id="CHEBI:57292"/>
        <dbReference type="ChEBI" id="CHEBI:83100"/>
        <dbReference type="ChEBI" id="CHEBI:83120"/>
        <dbReference type="EC" id="2.3.1.61"/>
    </reaction>
</comment>
<evidence type="ECO:0000256" key="11">
    <source>
        <dbReference type="SAM" id="MobiDB-lite"/>
    </source>
</evidence>
<accession>A0A7W6FNW2</accession>
<dbReference type="InterPro" id="IPR001078">
    <property type="entry name" value="2-oxoacid_DH_actylTfrase"/>
</dbReference>
<dbReference type="GO" id="GO:0016407">
    <property type="term" value="F:acetyltransferase activity"/>
    <property type="evidence" value="ECO:0007669"/>
    <property type="project" value="TreeGrafter"/>
</dbReference>
<feature type="domain" description="Lipoyl-binding" evidence="12">
    <location>
        <begin position="3"/>
        <end position="78"/>
    </location>
</feature>
<feature type="compositionally biased region" description="Basic and acidic residues" evidence="11">
    <location>
        <begin position="125"/>
        <end position="136"/>
    </location>
</feature>
<comment type="pathway">
    <text evidence="3">Amino-acid degradation; L-lysine degradation via saccharopine pathway; glutaryl-CoA from L-lysine: step 6/6.</text>
</comment>
<dbReference type="PANTHER" id="PTHR43178:SF5">
    <property type="entry name" value="LIPOAMIDE ACYLTRANSFERASE COMPONENT OF BRANCHED-CHAIN ALPHA-KETO ACID DEHYDROGENASE COMPLEX, MITOCHONDRIAL"/>
    <property type="match status" value="1"/>
</dbReference>
<keyword evidence="6 10" id="KW-0808">Transferase</keyword>
<comment type="subunit">
    <text evidence="5">Forms a 24-polypeptide structural core with octahedral symmetry. Part of the 2-oxoglutarate dehydrogenase (OGDH) complex composed of E1 (2-oxoglutarate dehydrogenase), E2 (dihydrolipoamide succinyltransferase) and E3 (dihydrolipoamide dehydrogenase); the complex contains multiple copies of the three enzymatic components (E1, E2 and E3).</text>
</comment>
<protein>
    <recommendedName>
        <fullName evidence="10">Dihydrolipoamide acetyltransferase component of pyruvate dehydrogenase complex</fullName>
        <ecNumber evidence="10">2.3.1.-</ecNumber>
    </recommendedName>
</protein>
<dbReference type="Pfam" id="PF00364">
    <property type="entry name" value="Biotin_lipoyl"/>
    <property type="match status" value="1"/>
</dbReference>
<dbReference type="SUPFAM" id="SSF52777">
    <property type="entry name" value="CoA-dependent acyltransferases"/>
    <property type="match status" value="1"/>
</dbReference>
<dbReference type="Pfam" id="PF02817">
    <property type="entry name" value="E3_binding"/>
    <property type="match status" value="1"/>
</dbReference>